<dbReference type="PANTHER" id="PTHR46211">
    <property type="entry name" value="GLYCEROPHOSPHORYL DIESTER PHOSPHODIESTERASE"/>
    <property type="match status" value="1"/>
</dbReference>
<gene>
    <name evidence="2" type="ORF">AHMF7616_03547</name>
</gene>
<dbReference type="Pfam" id="PF03009">
    <property type="entry name" value="GDPD"/>
    <property type="match status" value="1"/>
</dbReference>
<proteinExistence type="predicted"/>
<accession>A0A369QMP3</accession>
<dbReference type="GO" id="GO:0006629">
    <property type="term" value="P:lipid metabolic process"/>
    <property type="evidence" value="ECO:0007669"/>
    <property type="project" value="InterPro"/>
</dbReference>
<dbReference type="PROSITE" id="PS51704">
    <property type="entry name" value="GP_PDE"/>
    <property type="match status" value="1"/>
</dbReference>
<keyword evidence="2" id="KW-0378">Hydrolase</keyword>
<reference evidence="2 3" key="1">
    <citation type="submission" date="2018-04" db="EMBL/GenBank/DDBJ databases">
        <title>Adhaeribacter sp. HMF7616 genome sequencing and assembly.</title>
        <authorList>
            <person name="Kang H."/>
            <person name="Kang J."/>
            <person name="Cha I."/>
            <person name="Kim H."/>
            <person name="Joh K."/>
        </authorList>
    </citation>
    <scope>NUCLEOTIDE SEQUENCE [LARGE SCALE GENOMIC DNA]</scope>
    <source>
        <strain evidence="2 3">HMF7616</strain>
    </source>
</reference>
<feature type="domain" description="GP-PDE" evidence="1">
    <location>
        <begin position="82"/>
        <end position="326"/>
    </location>
</feature>
<keyword evidence="3" id="KW-1185">Reference proteome</keyword>
<evidence type="ECO:0000259" key="1">
    <source>
        <dbReference type="PROSITE" id="PS51704"/>
    </source>
</evidence>
<dbReference type="AlphaFoldDB" id="A0A369QMP3"/>
<comment type="caution">
    <text evidence="2">The sequence shown here is derived from an EMBL/GenBank/DDBJ whole genome shotgun (WGS) entry which is preliminary data.</text>
</comment>
<protein>
    <submittedName>
        <fullName evidence="2">Glycerophosphodiester phosphodiesterase</fullName>
        <ecNumber evidence="2">3.1.4.46</ecNumber>
    </submittedName>
</protein>
<dbReference type="EMBL" id="QASA01000001">
    <property type="protein sequence ID" value="RDC64925.1"/>
    <property type="molecule type" value="Genomic_DNA"/>
</dbReference>
<dbReference type="EC" id="3.1.4.46" evidence="2"/>
<dbReference type="InterPro" id="IPR017946">
    <property type="entry name" value="PLC-like_Pdiesterase_TIM-brl"/>
</dbReference>
<dbReference type="SUPFAM" id="SSF51695">
    <property type="entry name" value="PLC-like phosphodiesterases"/>
    <property type="match status" value="1"/>
</dbReference>
<name>A0A369QMP3_9BACT</name>
<dbReference type="PANTHER" id="PTHR46211:SF1">
    <property type="entry name" value="GLYCEROPHOSPHODIESTER PHOSPHODIESTERASE, CYTOPLASMIC"/>
    <property type="match status" value="1"/>
</dbReference>
<organism evidence="2 3">
    <name type="scientific">Adhaeribacter pallidiroseus</name>
    <dbReference type="NCBI Taxonomy" id="2072847"/>
    <lineage>
        <taxon>Bacteria</taxon>
        <taxon>Pseudomonadati</taxon>
        <taxon>Bacteroidota</taxon>
        <taxon>Cytophagia</taxon>
        <taxon>Cytophagales</taxon>
        <taxon>Hymenobacteraceae</taxon>
        <taxon>Adhaeribacter</taxon>
    </lineage>
</organism>
<sequence length="326" mass="37282">MPLLCFRSLLKKAFTFNETGPKHFFLNFNYPARRKANFFYWEHLFFKNLALLGLLLAVNVLLTGCSPDTPEKIRLVHQKRKVMLTAHRGASGVAPENTLAAIQKALDSPADFIEIDIHQTQDSQLVVMHDATLDRTTTGQGAIAAHTLADIKKLDAGSWFKPEFKNEQVPTLEEVLRLVKGRKKLLIELKKGRDFYPGMANQVIALLRQYRAREWCVLQSFHDEILQQIWQNEYHVPTHKLMVGKLPLLPVYFDTSLRFGSFDKYYRASAINVHYYFASRRFVKMVHNAGFKTFVWTVDDPAEINKLVNRGVDGIMSNAAATLAVE</sequence>
<evidence type="ECO:0000313" key="2">
    <source>
        <dbReference type="EMBL" id="RDC64925.1"/>
    </source>
</evidence>
<evidence type="ECO:0000313" key="3">
    <source>
        <dbReference type="Proteomes" id="UP000253919"/>
    </source>
</evidence>
<dbReference type="InterPro" id="IPR030395">
    <property type="entry name" value="GP_PDE_dom"/>
</dbReference>
<dbReference type="Proteomes" id="UP000253919">
    <property type="component" value="Unassembled WGS sequence"/>
</dbReference>
<dbReference type="GO" id="GO:0008889">
    <property type="term" value="F:glycerophosphodiester phosphodiesterase activity"/>
    <property type="evidence" value="ECO:0007669"/>
    <property type="project" value="UniProtKB-EC"/>
</dbReference>
<dbReference type="Gene3D" id="3.20.20.190">
    <property type="entry name" value="Phosphatidylinositol (PI) phosphodiesterase"/>
    <property type="match status" value="1"/>
</dbReference>